<feature type="transmembrane region" description="Helical" evidence="8">
    <location>
        <begin position="165"/>
        <end position="185"/>
    </location>
</feature>
<keyword evidence="6 8" id="KW-1133">Transmembrane helix</keyword>
<feature type="transmembrane region" description="Helical" evidence="8">
    <location>
        <begin position="130"/>
        <end position="153"/>
    </location>
</feature>
<evidence type="ECO:0000256" key="7">
    <source>
        <dbReference type="ARBA" id="ARBA00023136"/>
    </source>
</evidence>
<feature type="transmembrane region" description="Helical" evidence="8">
    <location>
        <begin position="76"/>
        <end position="95"/>
    </location>
</feature>
<evidence type="ECO:0000256" key="2">
    <source>
        <dbReference type="ARBA" id="ARBA00008335"/>
    </source>
</evidence>
<dbReference type="KEGG" id="vos:KNV97_05860"/>
<feature type="transmembrane region" description="Helical" evidence="8">
    <location>
        <begin position="342"/>
        <end position="359"/>
    </location>
</feature>
<evidence type="ECO:0000256" key="1">
    <source>
        <dbReference type="ARBA" id="ARBA00004651"/>
    </source>
</evidence>
<dbReference type="RefSeq" id="WP_218561773.1">
    <property type="nucleotide sequence ID" value="NZ_CP076642.1"/>
</dbReference>
<dbReference type="EMBL" id="CP076642">
    <property type="protein sequence ID" value="QXO15973.1"/>
    <property type="molecule type" value="Genomic_DNA"/>
</dbReference>
<keyword evidence="5 8" id="KW-0812">Transmembrane</keyword>
<feature type="transmembrane region" description="Helical" evidence="8">
    <location>
        <begin position="41"/>
        <end position="64"/>
    </location>
</feature>
<protein>
    <submittedName>
        <fullName evidence="10">MFS transporter</fullName>
    </submittedName>
</protein>
<feature type="transmembrane region" description="Helical" evidence="8">
    <location>
        <begin position="300"/>
        <end position="321"/>
    </location>
</feature>
<feature type="transmembrane region" description="Helical" evidence="8">
    <location>
        <begin position="371"/>
        <end position="392"/>
    </location>
</feature>
<feature type="transmembrane region" description="Helical" evidence="8">
    <location>
        <begin position="275"/>
        <end position="294"/>
    </location>
</feature>
<keyword evidence="3" id="KW-0813">Transport</keyword>
<feature type="transmembrane region" description="Helical" evidence="8">
    <location>
        <begin position="7"/>
        <end position="29"/>
    </location>
</feature>
<dbReference type="InterPro" id="IPR020846">
    <property type="entry name" value="MFS_dom"/>
</dbReference>
<evidence type="ECO:0000256" key="4">
    <source>
        <dbReference type="ARBA" id="ARBA00022475"/>
    </source>
</evidence>
<feature type="domain" description="Major facilitator superfamily (MFS) profile" evidence="9">
    <location>
        <begin position="10"/>
        <end position="398"/>
    </location>
</feature>
<dbReference type="CDD" id="cd17324">
    <property type="entry name" value="MFS_NepI_like"/>
    <property type="match status" value="1"/>
</dbReference>
<dbReference type="AlphaFoldDB" id="A0A975U6A8"/>
<keyword evidence="12" id="KW-1185">Reference proteome</keyword>
<evidence type="ECO:0000313" key="10">
    <source>
        <dbReference type="EMBL" id="QXO15923.1"/>
    </source>
</evidence>
<accession>A0A975U6A8</accession>
<dbReference type="PANTHER" id="PTHR43271:SF1">
    <property type="entry name" value="INNER MEMBRANE TRANSPORT PROTEIN YNFM"/>
    <property type="match status" value="1"/>
</dbReference>
<dbReference type="PROSITE" id="PS50850">
    <property type="entry name" value="MFS"/>
    <property type="match status" value="1"/>
</dbReference>
<feature type="transmembrane region" description="Helical" evidence="8">
    <location>
        <begin position="215"/>
        <end position="238"/>
    </location>
</feature>
<evidence type="ECO:0000256" key="6">
    <source>
        <dbReference type="ARBA" id="ARBA00022989"/>
    </source>
</evidence>
<evidence type="ECO:0000259" key="9">
    <source>
        <dbReference type="PROSITE" id="PS50850"/>
    </source>
</evidence>
<keyword evidence="7 8" id="KW-0472">Membrane</keyword>
<gene>
    <name evidence="11" type="ORF">KNV97_00055</name>
    <name evidence="10" type="ORF">KNV97_05860</name>
</gene>
<name>A0A975U6A8_9VIBR</name>
<reference evidence="10" key="1">
    <citation type="submission" date="2021-06" db="EMBL/GenBank/DDBJ databases">
        <title>Vibrio nov. sp., novel gut bacterium isolated from Yellow Sea oyster.</title>
        <authorList>
            <person name="Muhammad N."/>
            <person name="Nguyen T.H."/>
            <person name="Lee Y.-J."/>
            <person name="Ko J."/>
            <person name="Kim S.-G."/>
        </authorList>
    </citation>
    <scope>NUCLEOTIDE SEQUENCE</scope>
    <source>
        <strain evidence="10">OG9-811</strain>
    </source>
</reference>
<dbReference type="KEGG" id="vos:KNV97_00055"/>
<comment type="similarity">
    <text evidence="2">Belongs to the major facilitator superfamily.</text>
</comment>
<dbReference type="Proteomes" id="UP000694232">
    <property type="component" value="Chromosome 2"/>
</dbReference>
<dbReference type="GO" id="GO:0005886">
    <property type="term" value="C:plasma membrane"/>
    <property type="evidence" value="ECO:0007669"/>
    <property type="project" value="UniProtKB-SubCell"/>
</dbReference>
<evidence type="ECO:0000256" key="3">
    <source>
        <dbReference type="ARBA" id="ARBA00022448"/>
    </source>
</evidence>
<evidence type="ECO:0000313" key="11">
    <source>
        <dbReference type="EMBL" id="QXO15973.1"/>
    </source>
</evidence>
<dbReference type="PANTHER" id="PTHR43271">
    <property type="entry name" value="BLL2771 PROTEIN"/>
    <property type="match status" value="1"/>
</dbReference>
<comment type="subcellular location">
    <subcellularLocation>
        <location evidence="1">Cell membrane</location>
        <topology evidence="1">Multi-pass membrane protein</topology>
    </subcellularLocation>
</comment>
<feature type="transmembrane region" description="Helical" evidence="8">
    <location>
        <begin position="101"/>
        <end position="123"/>
    </location>
</feature>
<evidence type="ECO:0000256" key="8">
    <source>
        <dbReference type="SAM" id="Phobius"/>
    </source>
</evidence>
<dbReference type="InterPro" id="IPR011701">
    <property type="entry name" value="MFS"/>
</dbReference>
<dbReference type="EMBL" id="CP076642">
    <property type="protein sequence ID" value="QXO15923.1"/>
    <property type="molecule type" value="Genomic_DNA"/>
</dbReference>
<dbReference type="Pfam" id="PF07690">
    <property type="entry name" value="MFS_1"/>
    <property type="match status" value="1"/>
</dbReference>
<proteinExistence type="inferred from homology"/>
<dbReference type="GO" id="GO:0022857">
    <property type="term" value="F:transmembrane transporter activity"/>
    <property type="evidence" value="ECO:0007669"/>
    <property type="project" value="InterPro"/>
</dbReference>
<evidence type="ECO:0000256" key="5">
    <source>
        <dbReference type="ARBA" id="ARBA00022692"/>
    </source>
</evidence>
<sequence length="404" mass="44050">MKKTAHYSRVVICVCLFSIVTFANIYWLQPLLPVIQKEFEVSSLAANLAMSAPLLGMGLGLLIFASVSDAIGRCKVLLVGTAIGLLVSVVLPLVHNYQLFLTLRFLQGVFLAVTPALAVPLMGEELRKSWLAGAVGFYVASNTLGGICSRLLGGLSTEYLGNWNYAGYVIAGLSLVLYAIIYYLLPAQRHFKPAPLKVGKCLKAYGYHLKNPQLVILYLLIGLAFGTFVNLSNYLMLVLSEFPYNLPSDVRSLMFLTLLGGTTSSSLAGKFAKKFSQIAGVAFGAVIMLMANFLMSWANIYTMVIGMVIGMVMVSVGFFFCHAQASTLIGRKVTQSKGSAQALYSLFYYSGASLGVFFLEPFYQTWGWQGILGATRIALALCILLVIIYQWISAYKDSHSHAMS</sequence>
<evidence type="ECO:0000313" key="12">
    <source>
        <dbReference type="Proteomes" id="UP000694232"/>
    </source>
</evidence>
<organism evidence="10 12">
    <name type="scientific">Vibrio ostreae</name>
    <dbReference type="NCBI Taxonomy" id="2841925"/>
    <lineage>
        <taxon>Bacteria</taxon>
        <taxon>Pseudomonadati</taxon>
        <taxon>Pseudomonadota</taxon>
        <taxon>Gammaproteobacteria</taxon>
        <taxon>Vibrionales</taxon>
        <taxon>Vibrionaceae</taxon>
        <taxon>Vibrio</taxon>
    </lineage>
</organism>
<keyword evidence="4" id="KW-1003">Cell membrane</keyword>